<gene>
    <name evidence="2" type="ORF">LIER_05562</name>
</gene>
<dbReference type="Proteomes" id="UP001454036">
    <property type="component" value="Unassembled WGS sequence"/>
</dbReference>
<evidence type="ECO:0000256" key="1">
    <source>
        <dbReference type="SAM" id="MobiDB-lite"/>
    </source>
</evidence>
<protein>
    <submittedName>
        <fullName evidence="2">Uncharacterized protein</fullName>
    </submittedName>
</protein>
<dbReference type="AlphaFoldDB" id="A0AAV3P150"/>
<keyword evidence="3" id="KW-1185">Reference proteome</keyword>
<proteinExistence type="predicted"/>
<feature type="region of interest" description="Disordered" evidence="1">
    <location>
        <begin position="82"/>
        <end position="116"/>
    </location>
</feature>
<evidence type="ECO:0000313" key="3">
    <source>
        <dbReference type="Proteomes" id="UP001454036"/>
    </source>
</evidence>
<dbReference type="EMBL" id="BAABME010000767">
    <property type="protein sequence ID" value="GAA0145344.1"/>
    <property type="molecule type" value="Genomic_DNA"/>
</dbReference>
<organism evidence="2 3">
    <name type="scientific">Lithospermum erythrorhizon</name>
    <name type="common">Purple gromwell</name>
    <name type="synonym">Lithospermum officinale var. erythrorhizon</name>
    <dbReference type="NCBI Taxonomy" id="34254"/>
    <lineage>
        <taxon>Eukaryota</taxon>
        <taxon>Viridiplantae</taxon>
        <taxon>Streptophyta</taxon>
        <taxon>Embryophyta</taxon>
        <taxon>Tracheophyta</taxon>
        <taxon>Spermatophyta</taxon>
        <taxon>Magnoliopsida</taxon>
        <taxon>eudicotyledons</taxon>
        <taxon>Gunneridae</taxon>
        <taxon>Pentapetalae</taxon>
        <taxon>asterids</taxon>
        <taxon>lamiids</taxon>
        <taxon>Boraginales</taxon>
        <taxon>Boraginaceae</taxon>
        <taxon>Boraginoideae</taxon>
        <taxon>Lithospermeae</taxon>
        <taxon>Lithospermum</taxon>
    </lineage>
</organism>
<feature type="compositionally biased region" description="Low complexity" evidence="1">
    <location>
        <begin position="88"/>
        <end position="103"/>
    </location>
</feature>
<name>A0AAV3P150_LITER</name>
<sequence>MYGKIDQEWTKSKTTTLRFARPSPGSHIEMLLNTNTTEVSSSNTQPGTLEATRVTTKQTTRHMKLSRMSCPSCNIELEYSGGLDLTQPVDSSPSRYSSTPSLSMKEQQSKYGSYTNSVSSSEPAIMTGAMTLEEQVVSLVKVIEDLAKQV</sequence>
<accession>A0AAV3P150</accession>
<comment type="caution">
    <text evidence="2">The sequence shown here is derived from an EMBL/GenBank/DDBJ whole genome shotgun (WGS) entry which is preliminary data.</text>
</comment>
<evidence type="ECO:0000313" key="2">
    <source>
        <dbReference type="EMBL" id="GAA0145344.1"/>
    </source>
</evidence>
<reference evidence="2 3" key="1">
    <citation type="submission" date="2024-01" db="EMBL/GenBank/DDBJ databases">
        <title>The complete chloroplast genome sequence of Lithospermum erythrorhizon: insights into the phylogenetic relationship among Boraginaceae species and the maternal lineages of purple gromwells.</title>
        <authorList>
            <person name="Okada T."/>
            <person name="Watanabe K."/>
        </authorList>
    </citation>
    <scope>NUCLEOTIDE SEQUENCE [LARGE SCALE GENOMIC DNA]</scope>
</reference>
<feature type="compositionally biased region" description="Polar residues" evidence="1">
    <location>
        <begin position="104"/>
        <end position="116"/>
    </location>
</feature>